<organism evidence="1 2">
    <name type="scientific">Altericroceibacterium endophyticum</name>
    <dbReference type="NCBI Taxonomy" id="1808508"/>
    <lineage>
        <taxon>Bacteria</taxon>
        <taxon>Pseudomonadati</taxon>
        <taxon>Pseudomonadota</taxon>
        <taxon>Alphaproteobacteria</taxon>
        <taxon>Sphingomonadales</taxon>
        <taxon>Erythrobacteraceae</taxon>
        <taxon>Altericroceibacterium</taxon>
    </lineage>
</organism>
<proteinExistence type="predicted"/>
<evidence type="ECO:0000313" key="2">
    <source>
        <dbReference type="Proteomes" id="UP000438476"/>
    </source>
</evidence>
<keyword evidence="2" id="KW-1185">Reference proteome</keyword>
<sequence>MKELWDKSALREGIMRFIMLGVAASTLSIFQASAQEWHEADAAISDMRVSTVVSPSSDAPVTVGIGETVLHVRNRADYNIWVLDEDGRIGALWGKRTIPAGTQIYPMDTKAEFKACVRPDGSGGCFIDDDGDGAFDRWSEDQSQIFFKIKAEKRPKYGKAAGQTDSDFEYIIRFSGADGDTLRFSYREFKSDFARDAFTEELVVPREEFPQMIRIKGHNITVEDVSGMGITYRLTQ</sequence>
<dbReference type="RefSeq" id="WP_160736684.1">
    <property type="nucleotide sequence ID" value="NZ_WTYT01000004.1"/>
</dbReference>
<dbReference type="EMBL" id="WTYT01000004">
    <property type="protein sequence ID" value="MXO66257.1"/>
    <property type="molecule type" value="Genomic_DNA"/>
</dbReference>
<comment type="caution">
    <text evidence="1">The sequence shown here is derived from an EMBL/GenBank/DDBJ whole genome shotgun (WGS) entry which is preliminary data.</text>
</comment>
<evidence type="ECO:0000313" key="1">
    <source>
        <dbReference type="EMBL" id="MXO66257.1"/>
    </source>
</evidence>
<accession>A0A6I4T5X9</accession>
<name>A0A6I4T5X9_9SPHN</name>
<dbReference type="OrthoDB" id="7561143at2"/>
<dbReference type="Proteomes" id="UP000438476">
    <property type="component" value="Unassembled WGS sequence"/>
</dbReference>
<reference evidence="1 2" key="1">
    <citation type="submission" date="2019-12" db="EMBL/GenBank/DDBJ databases">
        <title>Genomic-based taxomic classification of the family Erythrobacteraceae.</title>
        <authorList>
            <person name="Xu L."/>
        </authorList>
    </citation>
    <scope>NUCLEOTIDE SEQUENCE [LARGE SCALE GENOMIC DNA]</scope>
    <source>
        <strain evidence="1 2">LMG 29518</strain>
    </source>
</reference>
<protein>
    <submittedName>
        <fullName evidence="1">Uncharacterized protein</fullName>
    </submittedName>
</protein>
<dbReference type="AlphaFoldDB" id="A0A6I4T5X9"/>
<gene>
    <name evidence="1" type="ORF">GRI91_10860</name>
</gene>